<reference evidence="6 7" key="1">
    <citation type="submission" date="2016-11" db="EMBL/GenBank/DDBJ databases">
        <authorList>
            <person name="Jaros S."/>
            <person name="Januszkiewicz K."/>
            <person name="Wedrychowicz H."/>
        </authorList>
    </citation>
    <scope>NUCLEOTIDE SEQUENCE [LARGE SCALE GENOMIC DNA]</scope>
    <source>
        <strain evidence="6 7">DSM 10068</strain>
    </source>
</reference>
<dbReference type="RefSeq" id="WP_143162412.1">
    <property type="nucleotide sequence ID" value="NZ_FQXV01000018.1"/>
</dbReference>
<accession>A0A1M5ZEN4</accession>
<proteinExistence type="predicted"/>
<dbReference type="InterPro" id="IPR001818">
    <property type="entry name" value="Pept_M10_metallopeptidase"/>
</dbReference>
<dbReference type="GO" id="GO:0006508">
    <property type="term" value="P:proteolysis"/>
    <property type="evidence" value="ECO:0007669"/>
    <property type="project" value="UniProtKB-KW"/>
</dbReference>
<protein>
    <recommendedName>
        <fullName evidence="5">Peptidase M10 metallopeptidase domain-containing protein</fullName>
    </recommendedName>
</protein>
<dbReference type="OrthoDB" id="2942003at2"/>
<organism evidence="6 7">
    <name type="scientific">Sporobacter termitidis DSM 10068</name>
    <dbReference type="NCBI Taxonomy" id="1123282"/>
    <lineage>
        <taxon>Bacteria</taxon>
        <taxon>Bacillati</taxon>
        <taxon>Bacillota</taxon>
        <taxon>Clostridia</taxon>
        <taxon>Eubacteriales</taxon>
        <taxon>Oscillospiraceae</taxon>
        <taxon>Sporobacter</taxon>
    </lineage>
</organism>
<evidence type="ECO:0000259" key="5">
    <source>
        <dbReference type="Pfam" id="PF00413"/>
    </source>
</evidence>
<dbReference type="STRING" id="1123282.SAMN02745823_03624"/>
<evidence type="ECO:0000313" key="6">
    <source>
        <dbReference type="EMBL" id="SHI22678.1"/>
    </source>
</evidence>
<keyword evidence="2" id="KW-0479">Metal-binding</keyword>
<keyword evidence="7" id="KW-1185">Reference proteome</keyword>
<dbReference type="Gene3D" id="3.40.390.10">
    <property type="entry name" value="Collagenase (Catalytic Domain)"/>
    <property type="match status" value="1"/>
</dbReference>
<dbReference type="GO" id="GO:0008270">
    <property type="term" value="F:zinc ion binding"/>
    <property type="evidence" value="ECO:0007669"/>
    <property type="project" value="InterPro"/>
</dbReference>
<name>A0A1M5ZEN4_9FIRM</name>
<keyword evidence="1" id="KW-0645">Protease</keyword>
<keyword evidence="4" id="KW-0862">Zinc</keyword>
<dbReference type="EMBL" id="FQXV01000018">
    <property type="protein sequence ID" value="SHI22678.1"/>
    <property type="molecule type" value="Genomic_DNA"/>
</dbReference>
<gene>
    <name evidence="6" type="ORF">SAMN02745823_03624</name>
</gene>
<dbReference type="GO" id="GO:0031012">
    <property type="term" value="C:extracellular matrix"/>
    <property type="evidence" value="ECO:0007669"/>
    <property type="project" value="InterPro"/>
</dbReference>
<dbReference type="Pfam" id="PF00413">
    <property type="entry name" value="Peptidase_M10"/>
    <property type="match status" value="1"/>
</dbReference>
<keyword evidence="3" id="KW-0378">Hydrolase</keyword>
<evidence type="ECO:0000256" key="3">
    <source>
        <dbReference type="ARBA" id="ARBA00022801"/>
    </source>
</evidence>
<dbReference type="AlphaFoldDB" id="A0A1M5ZEN4"/>
<feature type="domain" description="Peptidase M10 metallopeptidase" evidence="5">
    <location>
        <begin position="137"/>
        <end position="194"/>
    </location>
</feature>
<evidence type="ECO:0000256" key="1">
    <source>
        <dbReference type="ARBA" id="ARBA00022670"/>
    </source>
</evidence>
<sequence>MKKRTISLLLTLAMTVVIFTGLGGNAEANYYPNNYKNIFGLNNRQYVIGASASSYPRYLTAISTAVNAWNAASKVQLYASGSGSSAVVFSVSSLVSLSERGQTIFYTIDGSPMTTPTSSWSYAEVRISQALLNSMTEPATELAATVMHEMGHAFGLTHAVASIGQVSIMLPYADRRGYVTTVLDGDLDDVDNLYP</sequence>
<dbReference type="SUPFAM" id="SSF55486">
    <property type="entry name" value="Metalloproteases ('zincins'), catalytic domain"/>
    <property type="match status" value="1"/>
</dbReference>
<evidence type="ECO:0000313" key="7">
    <source>
        <dbReference type="Proteomes" id="UP000183995"/>
    </source>
</evidence>
<dbReference type="GO" id="GO:0004222">
    <property type="term" value="F:metalloendopeptidase activity"/>
    <property type="evidence" value="ECO:0007669"/>
    <property type="project" value="InterPro"/>
</dbReference>
<dbReference type="InterPro" id="IPR024079">
    <property type="entry name" value="MetalloPept_cat_dom_sf"/>
</dbReference>
<dbReference type="Proteomes" id="UP000183995">
    <property type="component" value="Unassembled WGS sequence"/>
</dbReference>
<evidence type="ECO:0000256" key="2">
    <source>
        <dbReference type="ARBA" id="ARBA00022723"/>
    </source>
</evidence>
<evidence type="ECO:0000256" key="4">
    <source>
        <dbReference type="ARBA" id="ARBA00022833"/>
    </source>
</evidence>